<dbReference type="EMBL" id="AZAC01000006">
    <property type="protein sequence ID" value="KIX14959.1"/>
    <property type="molecule type" value="Genomic_DNA"/>
</dbReference>
<reference evidence="6 7" key="1">
    <citation type="submission" date="2013-11" db="EMBL/GenBank/DDBJ databases">
        <title>Metagenomic analysis of a methanogenic consortium involved in long chain n-alkane degradation.</title>
        <authorList>
            <person name="Davidova I.A."/>
            <person name="Callaghan A.V."/>
            <person name="Wawrik B."/>
            <person name="Pruitt S."/>
            <person name="Marks C."/>
            <person name="Duncan K.E."/>
            <person name="Suflita J.M."/>
        </authorList>
    </citation>
    <scope>NUCLEOTIDE SEQUENCE [LARGE SCALE GENOMIC DNA]</scope>
    <source>
        <strain evidence="6 7">SPR</strain>
    </source>
</reference>
<keyword evidence="2" id="KW-0378">Hydrolase</keyword>
<keyword evidence="3" id="KW-0347">Helicase</keyword>
<feature type="domain" description="Helicase ATP-binding" evidence="5">
    <location>
        <begin position="253"/>
        <end position="322"/>
    </location>
</feature>
<evidence type="ECO:0000259" key="5">
    <source>
        <dbReference type="PROSITE" id="PS51192"/>
    </source>
</evidence>
<proteinExistence type="predicted"/>
<evidence type="ECO:0000256" key="4">
    <source>
        <dbReference type="ARBA" id="ARBA00022840"/>
    </source>
</evidence>
<name>A0A0D2J9Y7_9BACT</name>
<sequence length="322" mass="36443">MRPEQRSQKLLGVTRSKAKMYEYGVPEEHHISIPQDPAKLFSLTIGMLGDLAAAINREGIQPESIIELRDNLIFSARFFDSYLQSKLNESLDPYLVLLGSAAYYLCDLPGSSSVMSKWIDGDCPDLDGEGLEDLLLWLLQADLSTDFDIWDGPFREYIESISKMVVDFFEDGNDEENLIDWVSQLRKAVYEHGTPRQLLFGDVIAAVIRKKIENSSWKALPFYSELPRDKWQPAIQKDTFIKELWPAQHLLGQKDVLKGESAIVQMPTSAGKTRATELVIRSAFLANRTSLVIIIAPFRALCHEIKNSLLEAFRGESTKVDE</sequence>
<dbReference type="InterPro" id="IPR014001">
    <property type="entry name" value="Helicase_ATP-bd"/>
</dbReference>
<dbReference type="Proteomes" id="UP000032233">
    <property type="component" value="Unassembled WGS sequence"/>
</dbReference>
<evidence type="ECO:0000313" key="6">
    <source>
        <dbReference type="EMBL" id="KIX14959.1"/>
    </source>
</evidence>
<dbReference type="Pfam" id="PF00270">
    <property type="entry name" value="DEAD"/>
    <property type="match status" value="1"/>
</dbReference>
<dbReference type="PATRIC" id="fig|1429043.3.peg.1284"/>
<evidence type="ECO:0000256" key="3">
    <source>
        <dbReference type="ARBA" id="ARBA00022806"/>
    </source>
</evidence>
<dbReference type="STRING" id="1429043.X474_06065"/>
<accession>A0A0D2J9Y7</accession>
<dbReference type="PANTHER" id="PTHR47961">
    <property type="entry name" value="DNA POLYMERASE THETA, PUTATIVE (AFU_ORTHOLOGUE AFUA_1G05260)-RELATED"/>
    <property type="match status" value="1"/>
</dbReference>
<evidence type="ECO:0000256" key="2">
    <source>
        <dbReference type="ARBA" id="ARBA00022801"/>
    </source>
</evidence>
<protein>
    <recommendedName>
        <fullName evidence="5">Helicase ATP-binding domain-containing protein</fullName>
    </recommendedName>
</protein>
<dbReference type="InParanoid" id="A0A0D2J9Y7"/>
<keyword evidence="7" id="KW-1185">Reference proteome</keyword>
<dbReference type="GO" id="GO:0016787">
    <property type="term" value="F:hydrolase activity"/>
    <property type="evidence" value="ECO:0007669"/>
    <property type="project" value="UniProtKB-KW"/>
</dbReference>
<comment type="caution">
    <text evidence="6">The sequence shown here is derived from an EMBL/GenBank/DDBJ whole genome shotgun (WGS) entry which is preliminary data.</text>
</comment>
<dbReference type="GO" id="GO:0005524">
    <property type="term" value="F:ATP binding"/>
    <property type="evidence" value="ECO:0007669"/>
    <property type="project" value="UniProtKB-KW"/>
</dbReference>
<dbReference type="PANTHER" id="PTHR47961:SF6">
    <property type="entry name" value="DNA-DIRECTED DNA POLYMERASE"/>
    <property type="match status" value="1"/>
</dbReference>
<dbReference type="InterPro" id="IPR050474">
    <property type="entry name" value="Hel308_SKI2-like"/>
</dbReference>
<evidence type="ECO:0000256" key="1">
    <source>
        <dbReference type="ARBA" id="ARBA00022741"/>
    </source>
</evidence>
<dbReference type="PROSITE" id="PS51192">
    <property type="entry name" value="HELICASE_ATP_BIND_1"/>
    <property type="match status" value="1"/>
</dbReference>
<keyword evidence="1" id="KW-0547">Nucleotide-binding</keyword>
<dbReference type="Gene3D" id="3.40.50.300">
    <property type="entry name" value="P-loop containing nucleotide triphosphate hydrolases"/>
    <property type="match status" value="1"/>
</dbReference>
<organism evidence="6 7">
    <name type="scientific">Dethiosulfatarculus sandiegensis</name>
    <dbReference type="NCBI Taxonomy" id="1429043"/>
    <lineage>
        <taxon>Bacteria</taxon>
        <taxon>Pseudomonadati</taxon>
        <taxon>Thermodesulfobacteriota</taxon>
        <taxon>Desulfarculia</taxon>
        <taxon>Desulfarculales</taxon>
        <taxon>Desulfarculaceae</taxon>
        <taxon>Dethiosulfatarculus</taxon>
    </lineage>
</organism>
<dbReference type="OrthoDB" id="9815222at2"/>
<dbReference type="InterPro" id="IPR011545">
    <property type="entry name" value="DEAD/DEAH_box_helicase_dom"/>
</dbReference>
<dbReference type="InterPro" id="IPR027417">
    <property type="entry name" value="P-loop_NTPase"/>
</dbReference>
<dbReference type="SUPFAM" id="SSF52540">
    <property type="entry name" value="P-loop containing nucleoside triphosphate hydrolases"/>
    <property type="match status" value="1"/>
</dbReference>
<dbReference type="RefSeq" id="WP_044347344.1">
    <property type="nucleotide sequence ID" value="NZ_AZAC01000006.1"/>
</dbReference>
<evidence type="ECO:0000313" key="7">
    <source>
        <dbReference type="Proteomes" id="UP000032233"/>
    </source>
</evidence>
<dbReference type="GO" id="GO:0004386">
    <property type="term" value="F:helicase activity"/>
    <property type="evidence" value="ECO:0007669"/>
    <property type="project" value="UniProtKB-KW"/>
</dbReference>
<keyword evidence="4" id="KW-0067">ATP-binding</keyword>
<dbReference type="AlphaFoldDB" id="A0A0D2J9Y7"/>
<dbReference type="GO" id="GO:0003676">
    <property type="term" value="F:nucleic acid binding"/>
    <property type="evidence" value="ECO:0007669"/>
    <property type="project" value="InterPro"/>
</dbReference>
<gene>
    <name evidence="6" type="ORF">X474_06065</name>
</gene>